<dbReference type="Proteomes" id="UP000237968">
    <property type="component" value="Unassembled WGS sequence"/>
</dbReference>
<feature type="compositionally biased region" description="Gly residues" evidence="1">
    <location>
        <begin position="116"/>
        <end position="125"/>
    </location>
</feature>
<dbReference type="PROSITE" id="PS51257">
    <property type="entry name" value="PROKAR_LIPOPROTEIN"/>
    <property type="match status" value="1"/>
</dbReference>
<feature type="chain" id="PRO_5015559831" evidence="2">
    <location>
        <begin position="18"/>
        <end position="217"/>
    </location>
</feature>
<name>A0A2S9YE91_9BACT</name>
<evidence type="ECO:0000313" key="4">
    <source>
        <dbReference type="Proteomes" id="UP000237968"/>
    </source>
</evidence>
<evidence type="ECO:0000313" key="3">
    <source>
        <dbReference type="EMBL" id="PRQ03434.1"/>
    </source>
</evidence>
<keyword evidence="2" id="KW-0732">Signal</keyword>
<dbReference type="AlphaFoldDB" id="A0A2S9YE91"/>
<evidence type="ECO:0000256" key="2">
    <source>
        <dbReference type="SAM" id="SignalP"/>
    </source>
</evidence>
<dbReference type="EMBL" id="PVNK01000085">
    <property type="protein sequence ID" value="PRQ03434.1"/>
    <property type="molecule type" value="Genomic_DNA"/>
</dbReference>
<gene>
    <name evidence="3" type="ORF">ENSA5_15950</name>
</gene>
<sequence length="217" mass="20966">MTTLPRFVTCAALTLTAALIGCSGSSDDSSTTDLAEAGTAETDGGGESGESGGTEDGGETDPDCPSGEFDCPCDDGMCAAGLHCGNDGLCALGSGDGDGDPTTGGDTTTGSTDEGGTTGTPGAGGPYDPEECEAPSKILSVQGVDGEFCATPCVAESEDEDCPGGPSGTTASCAIASSGGDPDFCTLICMSGSEGCPEGSTCKDIPNQPGFGLCTFP</sequence>
<reference evidence="3 4" key="1">
    <citation type="submission" date="2018-03" db="EMBL/GenBank/DDBJ databases">
        <title>Draft Genome Sequences of the Obligatory Marine Myxobacteria Enhygromyxa salina SWB005.</title>
        <authorList>
            <person name="Poehlein A."/>
            <person name="Moghaddam J.A."/>
            <person name="Harms H."/>
            <person name="Alanjari M."/>
            <person name="Koenig G.M."/>
            <person name="Daniel R."/>
            <person name="Schaeberle T.F."/>
        </authorList>
    </citation>
    <scope>NUCLEOTIDE SEQUENCE [LARGE SCALE GENOMIC DNA]</scope>
    <source>
        <strain evidence="3 4">SWB005</strain>
    </source>
</reference>
<organism evidence="3 4">
    <name type="scientific">Enhygromyxa salina</name>
    <dbReference type="NCBI Taxonomy" id="215803"/>
    <lineage>
        <taxon>Bacteria</taxon>
        <taxon>Pseudomonadati</taxon>
        <taxon>Myxococcota</taxon>
        <taxon>Polyangia</taxon>
        <taxon>Nannocystales</taxon>
        <taxon>Nannocystaceae</taxon>
        <taxon>Enhygromyxa</taxon>
    </lineage>
</organism>
<feature type="compositionally biased region" description="Low complexity" evidence="1">
    <location>
        <begin position="24"/>
        <end position="42"/>
    </location>
</feature>
<comment type="caution">
    <text evidence="3">The sequence shown here is derived from an EMBL/GenBank/DDBJ whole genome shotgun (WGS) entry which is preliminary data.</text>
</comment>
<evidence type="ECO:0000256" key="1">
    <source>
        <dbReference type="SAM" id="MobiDB-lite"/>
    </source>
</evidence>
<proteinExistence type="predicted"/>
<feature type="compositionally biased region" description="Low complexity" evidence="1">
    <location>
        <begin position="100"/>
        <end position="115"/>
    </location>
</feature>
<feature type="region of interest" description="Disordered" evidence="1">
    <location>
        <begin position="100"/>
        <end position="126"/>
    </location>
</feature>
<feature type="region of interest" description="Disordered" evidence="1">
    <location>
        <begin position="24"/>
        <end position="64"/>
    </location>
</feature>
<dbReference type="OrthoDB" id="5500564at2"/>
<protein>
    <submittedName>
        <fullName evidence="3">Uncharacterized protein</fullName>
    </submittedName>
</protein>
<dbReference type="RefSeq" id="WP_106391058.1">
    <property type="nucleotide sequence ID" value="NZ_PVNK01000085.1"/>
</dbReference>
<feature type="compositionally biased region" description="Gly residues" evidence="1">
    <location>
        <begin position="43"/>
        <end position="55"/>
    </location>
</feature>
<keyword evidence="4" id="KW-1185">Reference proteome</keyword>
<feature type="signal peptide" evidence="2">
    <location>
        <begin position="1"/>
        <end position="17"/>
    </location>
</feature>
<accession>A0A2S9YE91</accession>